<dbReference type="RefSeq" id="WP_188165943.1">
    <property type="nucleotide sequence ID" value="NZ_JACVVX010000006.1"/>
</dbReference>
<evidence type="ECO:0000313" key="2">
    <source>
        <dbReference type="Proteomes" id="UP000643405"/>
    </source>
</evidence>
<comment type="caution">
    <text evidence="1">The sequence shown here is derived from an EMBL/GenBank/DDBJ whole genome shotgun (WGS) entry which is preliminary data.</text>
</comment>
<reference evidence="1" key="1">
    <citation type="submission" date="2020-09" db="EMBL/GenBank/DDBJ databases">
        <title>Genome seq and assembly of Tianweitania sp.</title>
        <authorList>
            <person name="Chhetri G."/>
        </authorList>
    </citation>
    <scope>NUCLEOTIDE SEQUENCE</scope>
    <source>
        <strain evidence="1">Rool2</strain>
    </source>
</reference>
<dbReference type="EMBL" id="JACVVX010000006">
    <property type="protein sequence ID" value="MBD0416497.1"/>
    <property type="molecule type" value="Genomic_DNA"/>
</dbReference>
<keyword evidence="2" id="KW-1185">Reference proteome</keyword>
<accession>A0A8J6PQ34</accession>
<dbReference type="Proteomes" id="UP000643405">
    <property type="component" value="Unassembled WGS sequence"/>
</dbReference>
<gene>
    <name evidence="1" type="ORF">ICI42_17725</name>
</gene>
<organism evidence="1 2">
    <name type="scientific">Oryzicola mucosus</name>
    <dbReference type="NCBI Taxonomy" id="2767425"/>
    <lineage>
        <taxon>Bacteria</taxon>
        <taxon>Pseudomonadati</taxon>
        <taxon>Pseudomonadota</taxon>
        <taxon>Alphaproteobacteria</taxon>
        <taxon>Hyphomicrobiales</taxon>
        <taxon>Phyllobacteriaceae</taxon>
        <taxon>Oryzicola</taxon>
    </lineage>
</organism>
<proteinExistence type="predicted"/>
<evidence type="ECO:0000313" key="1">
    <source>
        <dbReference type="EMBL" id="MBD0416497.1"/>
    </source>
</evidence>
<dbReference type="AlphaFoldDB" id="A0A8J6PQ34"/>
<sequence>MGLIRDLGRYAWRKHETDGNTATPLNQPQKTDIIPFVDAVDAEVSRIEGIVAAGDQKKSPVKVLVTVATAPAAMTAGSTHDGVVIAAGESLAVAVPGGSNGSGIFEFQPTGPAIRRSDADTGAELARASFTVDAGSNLGSTWFVENTEITIGATAIVIKKVANAPAVSGEVVTARQGQPNLAANLDTIRAGVASQGWEEITPASPFFLAQQRVVDTVGKYRITKAIRRDNGKEIVFNSTTSLSKLKWAVDNMEWQPAPTSKYFSHYICVPDTKGKMRVSRARKRADGAVIDFETVRQKLAATTNSAPAPEVDVAASGNWPVLGTNSAILEPNLTDLLSILPVSLLGFGLDNQGRGPNYAQRFRYPYTPRSIQSWHGKHLVRTQSGHVYHMSVSTQQEETGLHKMRLATQYLNYETGLATIIRHGTDWADDDHDKAIKHPILDRDGTIGLSGVIIYGGHNELTDYLEIQFCSNEDARNASKPLRIAGPRSTYAYACQHPVQQNLLYVLTRINTNGQWMLTVVDLILRQVAWQAMCMDSVVPQLYFDPFDQIDQFGIRFTCYPNPAQQTTHNYLVTAVLDWDGQWHVDDPAIPNAYVPVPNANIRTWTTMLDPLAFGRKLYQAPAGWVIRQCEAAEWSQGKITAYLCRSPDGDNTGGTNINHPCQQFTLDIDLGARMESPYVPGLQIPAVTETLMTADGGITIRSPATSNPSYWAGNGGGGNANRAISAVYSGTELPDKTILALYNRAAVGAPWVRSEIICVRDKFIARPQSGRYHYRSGVYQRSRPDHLSSVWIGSRYNGFAANTGVSQIVDLSF</sequence>
<name>A0A8J6PQ34_9HYPH</name>
<protein>
    <submittedName>
        <fullName evidence="1">Uncharacterized protein</fullName>
    </submittedName>
</protein>